<keyword evidence="1 4" id="KW-0378">Hydrolase</keyword>
<dbReference type="Pfam" id="PF13472">
    <property type="entry name" value="Lipase_GDSL_2"/>
    <property type="match status" value="1"/>
</dbReference>
<dbReference type="InterPro" id="IPR036514">
    <property type="entry name" value="SGNH_hydro_sf"/>
</dbReference>
<dbReference type="InterPro" id="IPR010905">
    <property type="entry name" value="Glyco_hydro_88"/>
</dbReference>
<dbReference type="InterPro" id="IPR013830">
    <property type="entry name" value="SGNH_hydro"/>
</dbReference>
<dbReference type="SUPFAM" id="SSF52266">
    <property type="entry name" value="SGNH hydrolase"/>
    <property type="match status" value="1"/>
</dbReference>
<evidence type="ECO:0000256" key="1">
    <source>
        <dbReference type="ARBA" id="ARBA00022801"/>
    </source>
</evidence>
<dbReference type="KEGG" id="psac:PSM36_0927"/>
<keyword evidence="5" id="KW-1185">Reference proteome</keyword>
<keyword evidence="2" id="KW-0732">Signal</keyword>
<dbReference type="EC" id="3.1.1.86" evidence="4"/>
<dbReference type="Gene3D" id="1.50.10.10">
    <property type="match status" value="1"/>
</dbReference>
<sequence length="715" mass="80658">MKKKYFTVLLFIISCIIALPSYAQKKSDPINDFNTPLHLLQPDYAIPYGIPDKKEIKSTLDRILTYLDNATPATLIDNATGREINLSDINHNSGLKRGDFRLASYEWGVTYAAMLAAAEATGDKKYEDYVFNRFQFLSEVTPEFRKIINDHGTVDPQIHQVLVPKALDDAGAMCAAMIKAGRKNAQLKLEPMIRNYMNYIMYNEYRLYDGTFARKRPQMNTVWLDDMFMSIPALAQMGAFTGENRYFDEAARQISLFADKMFVWEKGLFRHGWVESMQDHPSFFWGRANGWALLTLVETLDILPEGHPQRETILQLLRMHIKGIAAYQSGDGFWHQLLDRNNSYYETSATAIFTYCIAHSINEGWIDALTYGPAALLGWNAVSTKINSSGQVEGTCVGTGMAFDHAFYYYRPTSVYAAHGYGPVIWAGAEVIRLLDNQYPKMNDNAVQFYSSAQTTTAPIFSVNDATRPDQIVAGSTRKSKNAPVVMLIGDSTMKNGRGKGENGQWGWGSFFEQFFDTTRISVENHALGGRSSRTFYTEGLWDKVLPGIQKGDYLFIQFGHNDGGPLNTGRARASLKGIGDESQTVIMERNGGPEEVFTFGHYLRIYIRQAKTRGAIPIVLSHTPGNTWDGNKMVRNNETYGKWSREVAEQEGVLFIDMNDLIATKCETLGKEKTNELFKDRVHTSYEGAILNCEALIEGIETMPKLDLRKYIIK</sequence>
<dbReference type="PANTHER" id="PTHR33886">
    <property type="entry name" value="UNSATURATED RHAMNOGALACTURONAN HYDROLASE (EUROFUNG)"/>
    <property type="match status" value="1"/>
</dbReference>
<reference evidence="4 5" key="1">
    <citation type="submission" date="2016-08" db="EMBL/GenBank/DDBJ databases">
        <authorList>
            <person name="Seilhamer J.J."/>
        </authorList>
    </citation>
    <scope>NUCLEOTIDE SEQUENCE [LARGE SCALE GENOMIC DNA]</scope>
    <source>
        <strain evidence="4">M3/6</strain>
    </source>
</reference>
<dbReference type="PANTHER" id="PTHR33886:SF8">
    <property type="entry name" value="UNSATURATED RHAMNOGALACTURONAN HYDROLASE (EUROFUNG)"/>
    <property type="match status" value="1"/>
</dbReference>
<feature type="chain" id="PRO_5013249620" evidence="2">
    <location>
        <begin position="24"/>
        <end position="715"/>
    </location>
</feature>
<dbReference type="SUPFAM" id="SSF48208">
    <property type="entry name" value="Six-hairpin glycosidases"/>
    <property type="match status" value="1"/>
</dbReference>
<dbReference type="InterPro" id="IPR052043">
    <property type="entry name" value="PolySaccharide_Degr_Enz"/>
</dbReference>
<dbReference type="EMBL" id="LT605205">
    <property type="protein sequence ID" value="SCD19753.1"/>
    <property type="molecule type" value="Genomic_DNA"/>
</dbReference>
<dbReference type="InterPro" id="IPR012341">
    <property type="entry name" value="6hp_glycosidase-like_sf"/>
</dbReference>
<dbReference type="STRING" id="1642647.PSM36_0927"/>
<dbReference type="Gene3D" id="3.40.50.1110">
    <property type="entry name" value="SGNH hydrolase"/>
    <property type="match status" value="1"/>
</dbReference>
<dbReference type="Proteomes" id="UP000187464">
    <property type="component" value="Chromosome I"/>
</dbReference>
<evidence type="ECO:0000259" key="3">
    <source>
        <dbReference type="Pfam" id="PF13472"/>
    </source>
</evidence>
<dbReference type="InterPro" id="IPR037459">
    <property type="entry name" value="RhgT-like"/>
</dbReference>
<dbReference type="AlphaFoldDB" id="A0A1R3STU7"/>
<proteinExistence type="predicted"/>
<accession>A0A1R3STU7</accession>
<dbReference type="CDD" id="cd01821">
    <property type="entry name" value="Rhamnogalacturan_acetylesterase_like"/>
    <property type="match status" value="1"/>
</dbReference>
<dbReference type="InterPro" id="IPR008928">
    <property type="entry name" value="6-hairpin_glycosidase_sf"/>
</dbReference>
<gene>
    <name evidence="4" type="ORF">PSM36_0927</name>
</gene>
<evidence type="ECO:0000256" key="2">
    <source>
        <dbReference type="SAM" id="SignalP"/>
    </source>
</evidence>
<evidence type="ECO:0000313" key="5">
    <source>
        <dbReference type="Proteomes" id="UP000187464"/>
    </source>
</evidence>
<dbReference type="PROSITE" id="PS51257">
    <property type="entry name" value="PROKAR_LIPOPROTEIN"/>
    <property type="match status" value="1"/>
</dbReference>
<organism evidence="4 5">
    <name type="scientific">Proteiniphilum saccharofermentans</name>
    <dbReference type="NCBI Taxonomy" id="1642647"/>
    <lineage>
        <taxon>Bacteria</taxon>
        <taxon>Pseudomonadati</taxon>
        <taxon>Bacteroidota</taxon>
        <taxon>Bacteroidia</taxon>
        <taxon>Bacteroidales</taxon>
        <taxon>Dysgonomonadaceae</taxon>
        <taxon>Proteiniphilum</taxon>
    </lineage>
</organism>
<feature type="signal peptide" evidence="2">
    <location>
        <begin position="1"/>
        <end position="23"/>
    </location>
</feature>
<protein>
    <submittedName>
        <fullName evidence="4">Putative Rhamnogalacturan_acetylesterase</fullName>
        <ecNumber evidence="4">3.1.1.86</ecNumber>
    </submittedName>
</protein>
<evidence type="ECO:0000313" key="4">
    <source>
        <dbReference type="EMBL" id="SCD19753.1"/>
    </source>
</evidence>
<name>A0A1R3STU7_9BACT</name>
<dbReference type="Pfam" id="PF07470">
    <property type="entry name" value="Glyco_hydro_88"/>
    <property type="match status" value="1"/>
</dbReference>
<dbReference type="GO" id="GO:0005975">
    <property type="term" value="P:carbohydrate metabolic process"/>
    <property type="evidence" value="ECO:0007669"/>
    <property type="project" value="InterPro"/>
</dbReference>
<dbReference type="GO" id="GO:0016788">
    <property type="term" value="F:hydrolase activity, acting on ester bonds"/>
    <property type="evidence" value="ECO:0007669"/>
    <property type="project" value="UniProtKB-ARBA"/>
</dbReference>
<feature type="domain" description="SGNH hydrolase-type esterase" evidence="3">
    <location>
        <begin position="488"/>
        <end position="689"/>
    </location>
</feature>